<dbReference type="Proteomes" id="UP000482960">
    <property type="component" value="Unassembled WGS sequence"/>
</dbReference>
<reference evidence="1 2" key="2">
    <citation type="submission" date="2020-03" db="EMBL/GenBank/DDBJ databases">
        <authorList>
            <person name="Ichikawa N."/>
            <person name="Kimura A."/>
            <person name="Kitahashi Y."/>
            <person name="Uohara A."/>
        </authorList>
    </citation>
    <scope>NUCLEOTIDE SEQUENCE [LARGE SCALE GENOMIC DNA]</scope>
    <source>
        <strain evidence="1 2">NBRC 108638</strain>
    </source>
</reference>
<proteinExistence type="predicted"/>
<protein>
    <submittedName>
        <fullName evidence="1">Uncharacterized protein</fullName>
    </submittedName>
</protein>
<comment type="caution">
    <text evidence="1">The sequence shown here is derived from an EMBL/GenBank/DDBJ whole genome shotgun (WGS) entry which is preliminary data.</text>
</comment>
<keyword evidence="2" id="KW-1185">Reference proteome</keyword>
<name>A0A6V8L7V6_9ACTN</name>
<evidence type="ECO:0000313" key="1">
    <source>
        <dbReference type="EMBL" id="GFJ93343.1"/>
    </source>
</evidence>
<reference evidence="1 2" key="1">
    <citation type="submission" date="2020-03" db="EMBL/GenBank/DDBJ databases">
        <title>Whole genome shotgun sequence of Phytohabitans rumicis NBRC 108638.</title>
        <authorList>
            <person name="Komaki H."/>
            <person name="Tamura T."/>
        </authorList>
    </citation>
    <scope>NUCLEOTIDE SEQUENCE [LARGE SCALE GENOMIC DNA]</scope>
    <source>
        <strain evidence="1 2">NBRC 108638</strain>
    </source>
</reference>
<accession>A0A6V8L7V6</accession>
<sequence length="101" mass="10958">MDAITAHGGDVDPDRGSFTTALATARDQVILAAGVIADTVIDLIGVIGQRVLANLMPDRRLRLSPRIVKRAISKYQARGPNIDRRSYQATLNINVLTPPRP</sequence>
<evidence type="ECO:0000313" key="2">
    <source>
        <dbReference type="Proteomes" id="UP000482960"/>
    </source>
</evidence>
<dbReference type="AlphaFoldDB" id="A0A6V8L7V6"/>
<dbReference type="EMBL" id="BLPG01000001">
    <property type="protein sequence ID" value="GFJ93343.1"/>
    <property type="molecule type" value="Genomic_DNA"/>
</dbReference>
<gene>
    <name evidence="1" type="ORF">Prum_069850</name>
</gene>
<organism evidence="1 2">
    <name type="scientific">Phytohabitans rumicis</name>
    <dbReference type="NCBI Taxonomy" id="1076125"/>
    <lineage>
        <taxon>Bacteria</taxon>
        <taxon>Bacillati</taxon>
        <taxon>Actinomycetota</taxon>
        <taxon>Actinomycetes</taxon>
        <taxon>Micromonosporales</taxon>
        <taxon>Micromonosporaceae</taxon>
    </lineage>
</organism>